<dbReference type="Gene3D" id="3.30.230.10">
    <property type="match status" value="1"/>
</dbReference>
<dbReference type="Gene3D" id="3.30.70.890">
    <property type="entry name" value="GHMP kinase, C-terminal domain"/>
    <property type="match status" value="1"/>
</dbReference>
<dbReference type="Pfam" id="PF10509">
    <property type="entry name" value="GalKase_gal_bdg"/>
    <property type="match status" value="1"/>
</dbReference>
<name>A0A6P8ZUC0_THRPL</name>
<keyword evidence="12" id="KW-1185">Reference proteome</keyword>
<dbReference type="KEGG" id="tpal:117649844"/>
<keyword evidence="4" id="KW-0547">Nucleotide-binding</keyword>
<dbReference type="AlphaFoldDB" id="A0A6P8ZUC0"/>
<proteinExistence type="inferred from homology"/>
<evidence type="ECO:0000256" key="4">
    <source>
        <dbReference type="ARBA" id="ARBA00022741"/>
    </source>
</evidence>
<evidence type="ECO:0000313" key="13">
    <source>
        <dbReference type="RefSeq" id="XP_034248892.1"/>
    </source>
</evidence>
<feature type="domain" description="GHMP kinase N-terminal" evidence="9">
    <location>
        <begin position="111"/>
        <end position="197"/>
    </location>
</feature>
<keyword evidence="6" id="KW-0067">ATP-binding</keyword>
<dbReference type="SUPFAM" id="SSF55060">
    <property type="entry name" value="GHMP Kinase, C-terminal domain"/>
    <property type="match status" value="1"/>
</dbReference>
<keyword evidence="7" id="KW-0460">Magnesium</keyword>
<evidence type="ECO:0000313" key="12">
    <source>
        <dbReference type="Proteomes" id="UP000515158"/>
    </source>
</evidence>
<dbReference type="Pfam" id="PF08544">
    <property type="entry name" value="GHMP_kinases_C"/>
    <property type="match status" value="1"/>
</dbReference>
<dbReference type="GO" id="GO:0005829">
    <property type="term" value="C:cytosol"/>
    <property type="evidence" value="ECO:0007669"/>
    <property type="project" value="TreeGrafter"/>
</dbReference>
<keyword evidence="2" id="KW-0808">Transferase</keyword>
<dbReference type="PRINTS" id="PR00959">
    <property type="entry name" value="MEVGALKINASE"/>
</dbReference>
<evidence type="ECO:0000259" key="10">
    <source>
        <dbReference type="Pfam" id="PF08544"/>
    </source>
</evidence>
<keyword evidence="8" id="KW-0119">Carbohydrate metabolism</keyword>
<organism evidence="13">
    <name type="scientific">Thrips palmi</name>
    <name type="common">Melon thrips</name>
    <dbReference type="NCBI Taxonomy" id="161013"/>
    <lineage>
        <taxon>Eukaryota</taxon>
        <taxon>Metazoa</taxon>
        <taxon>Ecdysozoa</taxon>
        <taxon>Arthropoda</taxon>
        <taxon>Hexapoda</taxon>
        <taxon>Insecta</taxon>
        <taxon>Pterygota</taxon>
        <taxon>Neoptera</taxon>
        <taxon>Paraneoptera</taxon>
        <taxon>Thysanoptera</taxon>
        <taxon>Terebrantia</taxon>
        <taxon>Thripoidea</taxon>
        <taxon>Thripidae</taxon>
        <taxon>Thrips</taxon>
    </lineage>
</organism>
<dbReference type="GO" id="GO:0004335">
    <property type="term" value="F:galactokinase activity"/>
    <property type="evidence" value="ECO:0007669"/>
    <property type="project" value="InterPro"/>
</dbReference>
<dbReference type="RefSeq" id="XP_034248892.1">
    <property type="nucleotide sequence ID" value="XM_034393001.1"/>
</dbReference>
<feature type="domain" description="GHMP kinase C-terminal" evidence="10">
    <location>
        <begin position="294"/>
        <end position="376"/>
    </location>
</feature>
<dbReference type="NCBIfam" id="TIGR00131">
    <property type="entry name" value="gal_kin"/>
    <property type="match status" value="1"/>
</dbReference>
<dbReference type="InterPro" id="IPR014721">
    <property type="entry name" value="Ribsml_uS5_D2-typ_fold_subgr"/>
</dbReference>
<evidence type="ECO:0000256" key="3">
    <source>
        <dbReference type="ARBA" id="ARBA00022723"/>
    </source>
</evidence>
<evidence type="ECO:0000256" key="1">
    <source>
        <dbReference type="ARBA" id="ARBA00006566"/>
    </source>
</evidence>
<sequence>MEQHIRVEAEVVREACALFKESFGVDPEAAGCQAGCGPGRVNLIGEHTDYNDGFVLPMALPMVTVVLGRCNGSDVVTLCTNSPDADAPKRTQFAVPSLEKPLKPGTPKWANYVKGVVAHFPGGCPGFDAVVVSSVPLGGGLSSSASLEVATYTFLEAITGRKCQKLSEKALVCQKAEHEFAGMPCGIMDQFISVMGKQGNALLIDCRSLESRLVPLDDPELVVLVTNSNIKHELSGSEYPTRRRQCQQAAEALGKKSLRDATVADLQTLQGRVPAVVLQRARHVVTEIRRTQEAAEALKARDYSRFGTLMVESHASLRTDYEVSCPELDQLVNAAVEVEGVLGSRMTGGGFGGCTVTFVYKNAVQKVMQNIKSKYKGNPMFYICTPSAGARIHDVRKFATVE</sequence>
<evidence type="ECO:0000256" key="8">
    <source>
        <dbReference type="ARBA" id="ARBA00023277"/>
    </source>
</evidence>
<evidence type="ECO:0000256" key="5">
    <source>
        <dbReference type="ARBA" id="ARBA00022777"/>
    </source>
</evidence>
<comment type="similarity">
    <text evidence="1">Belongs to the GHMP kinase family. GalK subfamily.</text>
</comment>
<dbReference type="InterPro" id="IPR006204">
    <property type="entry name" value="GHMP_kinase_N_dom"/>
</dbReference>
<dbReference type="InterPro" id="IPR006203">
    <property type="entry name" value="GHMP_knse_ATP-bd_CS"/>
</dbReference>
<feature type="domain" description="Galactokinase N-terminal" evidence="11">
    <location>
        <begin position="18"/>
        <end position="68"/>
    </location>
</feature>
<dbReference type="GO" id="GO:0046872">
    <property type="term" value="F:metal ion binding"/>
    <property type="evidence" value="ECO:0007669"/>
    <property type="project" value="UniProtKB-KW"/>
</dbReference>
<dbReference type="InterPro" id="IPR019539">
    <property type="entry name" value="GalKase_N"/>
</dbReference>
<dbReference type="GeneID" id="117649844"/>
<dbReference type="GO" id="GO:0006012">
    <property type="term" value="P:galactose metabolic process"/>
    <property type="evidence" value="ECO:0007669"/>
    <property type="project" value="InterPro"/>
</dbReference>
<dbReference type="SUPFAM" id="SSF54211">
    <property type="entry name" value="Ribosomal protein S5 domain 2-like"/>
    <property type="match status" value="1"/>
</dbReference>
<dbReference type="PIRSF" id="PIRSF000530">
    <property type="entry name" value="Galactokinase"/>
    <property type="match status" value="1"/>
</dbReference>
<evidence type="ECO:0000256" key="7">
    <source>
        <dbReference type="ARBA" id="ARBA00022842"/>
    </source>
</evidence>
<dbReference type="Pfam" id="PF00288">
    <property type="entry name" value="GHMP_kinases_N"/>
    <property type="match status" value="1"/>
</dbReference>
<keyword evidence="3" id="KW-0479">Metal-binding</keyword>
<dbReference type="PANTHER" id="PTHR10457:SF7">
    <property type="entry name" value="GALACTOKINASE-RELATED"/>
    <property type="match status" value="1"/>
</dbReference>
<dbReference type="InterPro" id="IPR000705">
    <property type="entry name" value="Galactokinase"/>
</dbReference>
<dbReference type="PRINTS" id="PR00473">
    <property type="entry name" value="GALCTOKINASE"/>
</dbReference>
<dbReference type="FunFam" id="3.30.70.890:FF:000001">
    <property type="entry name" value="Galactokinase"/>
    <property type="match status" value="1"/>
</dbReference>
<accession>A0A6P8ZUC0</accession>
<dbReference type="InParanoid" id="A0A6P8ZUC0"/>
<evidence type="ECO:0000259" key="9">
    <source>
        <dbReference type="Pfam" id="PF00288"/>
    </source>
</evidence>
<dbReference type="InterPro" id="IPR013750">
    <property type="entry name" value="GHMP_kinase_C_dom"/>
</dbReference>
<protein>
    <submittedName>
        <fullName evidence="13">Galactokinase-like</fullName>
    </submittedName>
</protein>
<dbReference type="OrthoDB" id="275179at2759"/>
<dbReference type="InterPro" id="IPR006206">
    <property type="entry name" value="Mevalonate/galactokinase"/>
</dbReference>
<dbReference type="InterPro" id="IPR019741">
    <property type="entry name" value="Galactokinase_CS"/>
</dbReference>
<dbReference type="InterPro" id="IPR036554">
    <property type="entry name" value="GHMP_kinase_C_sf"/>
</dbReference>
<dbReference type="PROSITE" id="PS00627">
    <property type="entry name" value="GHMP_KINASES_ATP"/>
    <property type="match status" value="1"/>
</dbReference>
<dbReference type="Proteomes" id="UP000515158">
    <property type="component" value="Unplaced"/>
</dbReference>
<dbReference type="InterPro" id="IPR020568">
    <property type="entry name" value="Ribosomal_Su5_D2-typ_SF"/>
</dbReference>
<dbReference type="GO" id="GO:0005524">
    <property type="term" value="F:ATP binding"/>
    <property type="evidence" value="ECO:0007669"/>
    <property type="project" value="UniProtKB-KW"/>
</dbReference>
<dbReference type="FunFam" id="3.30.230.10:FF:000040">
    <property type="entry name" value="Galactokinase 1"/>
    <property type="match status" value="1"/>
</dbReference>
<evidence type="ECO:0000256" key="6">
    <source>
        <dbReference type="ARBA" id="ARBA00022840"/>
    </source>
</evidence>
<dbReference type="PANTHER" id="PTHR10457">
    <property type="entry name" value="MEVALONATE KINASE/GALACTOKINASE"/>
    <property type="match status" value="1"/>
</dbReference>
<evidence type="ECO:0000259" key="11">
    <source>
        <dbReference type="Pfam" id="PF10509"/>
    </source>
</evidence>
<gene>
    <name evidence="13" type="primary">LOC117649844</name>
</gene>
<keyword evidence="5" id="KW-0418">Kinase</keyword>
<evidence type="ECO:0000256" key="2">
    <source>
        <dbReference type="ARBA" id="ARBA00022679"/>
    </source>
</evidence>
<reference evidence="13" key="1">
    <citation type="submission" date="2025-08" db="UniProtKB">
        <authorList>
            <consortium name="RefSeq"/>
        </authorList>
    </citation>
    <scope>IDENTIFICATION</scope>
    <source>
        <tissue evidence="13">Total insect</tissue>
    </source>
</reference>
<dbReference type="PROSITE" id="PS00106">
    <property type="entry name" value="GALACTOKINASE"/>
    <property type="match status" value="1"/>
</dbReference>